<dbReference type="GO" id="GO:0016787">
    <property type="term" value="F:hydrolase activity"/>
    <property type="evidence" value="ECO:0007669"/>
    <property type="project" value="UniProtKB-KW"/>
</dbReference>
<dbReference type="EC" id="3.1.1.-" evidence="3"/>
<comment type="caution">
    <text evidence="5">The sequence shown here is derived from an EMBL/GenBank/DDBJ whole genome shotgun (WGS) entry which is preliminary data.</text>
</comment>
<dbReference type="AlphaFoldDB" id="A0A8S4QDU8"/>
<evidence type="ECO:0000256" key="2">
    <source>
        <dbReference type="ARBA" id="ARBA00022801"/>
    </source>
</evidence>
<evidence type="ECO:0000313" key="5">
    <source>
        <dbReference type="EMBL" id="CAH1803044.1"/>
    </source>
</evidence>
<dbReference type="PROSITE" id="PS00122">
    <property type="entry name" value="CARBOXYLESTERASE_B_1"/>
    <property type="match status" value="1"/>
</dbReference>
<feature type="domain" description="Carboxylesterase type B" evidence="4">
    <location>
        <begin position="47"/>
        <end position="320"/>
    </location>
</feature>
<dbReference type="Pfam" id="PF00135">
    <property type="entry name" value="COesterase"/>
    <property type="match status" value="1"/>
</dbReference>
<gene>
    <name evidence="5" type="ORF">OFUS_LOCUS26673</name>
</gene>
<keyword evidence="2 3" id="KW-0378">Hydrolase</keyword>
<proteinExistence type="inferred from homology"/>
<dbReference type="SUPFAM" id="SSF53474">
    <property type="entry name" value="alpha/beta-Hydrolases"/>
    <property type="match status" value="1"/>
</dbReference>
<dbReference type="InterPro" id="IPR019826">
    <property type="entry name" value="Carboxylesterase_B_AS"/>
</dbReference>
<keyword evidence="6" id="KW-1185">Reference proteome</keyword>
<evidence type="ECO:0000256" key="3">
    <source>
        <dbReference type="RuleBase" id="RU361235"/>
    </source>
</evidence>
<feature type="non-terminal residue" evidence="5">
    <location>
        <position position="1"/>
    </location>
</feature>
<dbReference type="EMBL" id="CAIIXF020000227">
    <property type="protein sequence ID" value="CAH1803044.1"/>
    <property type="molecule type" value="Genomic_DNA"/>
</dbReference>
<protein>
    <recommendedName>
        <fullName evidence="3">Carboxylic ester hydrolase</fullName>
        <ecNumber evidence="3">3.1.1.-</ecNumber>
    </recommendedName>
</protein>
<dbReference type="InterPro" id="IPR002018">
    <property type="entry name" value="CarbesteraseB"/>
</dbReference>
<reference evidence="5" key="1">
    <citation type="submission" date="2022-03" db="EMBL/GenBank/DDBJ databases">
        <authorList>
            <person name="Martin C."/>
        </authorList>
    </citation>
    <scope>NUCLEOTIDE SEQUENCE</scope>
</reference>
<dbReference type="Gene3D" id="3.40.50.1820">
    <property type="entry name" value="alpha/beta hydrolase"/>
    <property type="match status" value="1"/>
</dbReference>
<dbReference type="PANTHER" id="PTHR11559">
    <property type="entry name" value="CARBOXYLESTERASE"/>
    <property type="match status" value="1"/>
</dbReference>
<organism evidence="5 6">
    <name type="scientific">Owenia fusiformis</name>
    <name type="common">Polychaete worm</name>
    <dbReference type="NCBI Taxonomy" id="6347"/>
    <lineage>
        <taxon>Eukaryota</taxon>
        <taxon>Metazoa</taxon>
        <taxon>Spiralia</taxon>
        <taxon>Lophotrochozoa</taxon>
        <taxon>Annelida</taxon>
        <taxon>Polychaeta</taxon>
        <taxon>Sedentaria</taxon>
        <taxon>Canalipalpata</taxon>
        <taxon>Sabellida</taxon>
        <taxon>Oweniida</taxon>
        <taxon>Oweniidae</taxon>
        <taxon>Owenia</taxon>
    </lineage>
</organism>
<sequence>LWVNCNVIRREAHCLNMTPLSNLIFRSVLICTLLGCVSGQNAVIWITETGSVRGEENYLLDDPRPIYAFKGIPYAYPPTGTMRFQPPRMLPIWDGERSALGYGDRCHQNRDYTNMSEDCLYLNIHTPTLDSSSRLAVMVNIHGGGLTAGSGNRNAIALTRMNDVVFVTMNYRLGPLGFFTTGDSNAPGNNGLLDQQMAIQWVKQHIQRFGGDPDRITIMGGSGGGVSVSTQILSPTNAGLFQRAICNSGVATAVARVNTRDEEVEKSLVVAAALECVELDNAGLVECMQNLDPYSITDHGSGQTLYPYVDGTFLTHLPFNA</sequence>
<evidence type="ECO:0000313" key="6">
    <source>
        <dbReference type="Proteomes" id="UP000749559"/>
    </source>
</evidence>
<dbReference type="InterPro" id="IPR050309">
    <property type="entry name" value="Type-B_Carboxylest/Lipase"/>
</dbReference>
<accession>A0A8S4QDU8</accession>
<dbReference type="InterPro" id="IPR029058">
    <property type="entry name" value="AB_hydrolase_fold"/>
</dbReference>
<dbReference type="Proteomes" id="UP000749559">
    <property type="component" value="Unassembled WGS sequence"/>
</dbReference>
<comment type="similarity">
    <text evidence="1 3">Belongs to the type-B carboxylesterase/lipase family.</text>
</comment>
<dbReference type="OrthoDB" id="408631at2759"/>
<evidence type="ECO:0000256" key="1">
    <source>
        <dbReference type="ARBA" id="ARBA00005964"/>
    </source>
</evidence>
<name>A0A8S4QDU8_OWEFU</name>
<feature type="non-terminal residue" evidence="5">
    <location>
        <position position="321"/>
    </location>
</feature>
<evidence type="ECO:0000259" key="4">
    <source>
        <dbReference type="Pfam" id="PF00135"/>
    </source>
</evidence>